<dbReference type="EMBL" id="LFWA01000001">
    <property type="protein sequence ID" value="KTW32745.1"/>
    <property type="molecule type" value="Genomic_DNA"/>
</dbReference>
<evidence type="ECO:0000313" key="2">
    <source>
        <dbReference type="EMBL" id="KTW32745.1"/>
    </source>
</evidence>
<keyword evidence="3" id="KW-1185">Reference proteome</keyword>
<gene>
    <name evidence="2" type="ORF">T551_00230</name>
</gene>
<dbReference type="Pfam" id="PF14027">
    <property type="entry name" value="Questin_oxidase"/>
    <property type="match status" value="1"/>
</dbReference>
<dbReference type="InterPro" id="IPR025337">
    <property type="entry name" value="Questin_oxidase-like"/>
</dbReference>
<dbReference type="STRING" id="1408657.A0A0W4ZWI4"/>
<protein>
    <submittedName>
        <fullName evidence="2">Uncharacterized protein</fullName>
    </submittedName>
</protein>
<dbReference type="RefSeq" id="XP_018231437.1">
    <property type="nucleotide sequence ID" value="XM_018372497.1"/>
</dbReference>
<comment type="caution">
    <text evidence="2">The sequence shown here is derived from an EMBL/GenBank/DDBJ whole genome shotgun (WGS) entry which is preliminary data.</text>
</comment>
<evidence type="ECO:0000313" key="3">
    <source>
        <dbReference type="Proteomes" id="UP000053447"/>
    </source>
</evidence>
<reference evidence="3" key="1">
    <citation type="journal article" date="2016" name="Nat. Commun.">
        <title>Genome analysis of three Pneumocystis species reveals adaptation mechanisms to life exclusively in mammalian hosts.</title>
        <authorList>
            <person name="Ma L."/>
            <person name="Chen Z."/>
            <person name="Huang D.W."/>
            <person name="Kutty G."/>
            <person name="Ishihara M."/>
            <person name="Wang H."/>
            <person name="Abouelleil A."/>
            <person name="Bishop L."/>
            <person name="Davey E."/>
            <person name="Deng R."/>
            <person name="Deng X."/>
            <person name="Fan L."/>
            <person name="Fantoni G."/>
            <person name="Fitzgerald M."/>
            <person name="Gogineni E."/>
            <person name="Goldberg J.M."/>
            <person name="Handley G."/>
            <person name="Hu X."/>
            <person name="Huber C."/>
            <person name="Jiao X."/>
            <person name="Jones K."/>
            <person name="Levin J.Z."/>
            <person name="Liu Y."/>
            <person name="Macdonald P."/>
            <person name="Melnikov A."/>
            <person name="Raley C."/>
            <person name="Sassi M."/>
            <person name="Sherman B.T."/>
            <person name="Song X."/>
            <person name="Sykes S."/>
            <person name="Tran B."/>
            <person name="Walsh L."/>
            <person name="Xia Y."/>
            <person name="Yang J."/>
            <person name="Young S."/>
            <person name="Zeng Q."/>
            <person name="Zheng X."/>
            <person name="Stephens R."/>
            <person name="Nusbaum C."/>
            <person name="Birren B.W."/>
            <person name="Azadi P."/>
            <person name="Lempicki R.A."/>
            <person name="Cuomo C.A."/>
            <person name="Kovacs J.A."/>
        </authorList>
    </citation>
    <scope>NUCLEOTIDE SEQUENCE [LARGE SCALE GENOMIC DNA]</scope>
    <source>
        <strain evidence="3">RU7</strain>
    </source>
</reference>
<organism evidence="2 3">
    <name type="scientific">Pneumocystis jirovecii (strain RU7)</name>
    <name type="common">Human pneumocystis pneumonia agent</name>
    <dbReference type="NCBI Taxonomy" id="1408657"/>
    <lineage>
        <taxon>Eukaryota</taxon>
        <taxon>Fungi</taxon>
        <taxon>Dikarya</taxon>
        <taxon>Ascomycota</taxon>
        <taxon>Taphrinomycotina</taxon>
        <taxon>Pneumocystomycetes</taxon>
        <taxon>Pneumocystaceae</taxon>
        <taxon>Pneumocystis</taxon>
    </lineage>
</organism>
<sequence length="341" mass="39544">MGHFVSIFQRTQYTPSDPFVYSNTVRRRLEHLLRANHANLSIIHYSGAPNLFLQHLPALYLLGISAPQLLDLYDQNQPSDCVWQPSPCVIIKANWKFFLGKKEYAEGYKHYFDDELINMNFNQLQLMKIYTRHLLAMSLLSGGKTYIYLGLAFILKSQEMTSEALTSMCLHIHVNLLDQKIKLNEWSYGTYTLCELLSEMAEKKEKITNTIKDLQSLTEELMYISQYISKWNSKDYYKSLKEIEETTLLLAITASESIRLPFISLFNASQTVLILSKNMVLLDSHTRLYFQIILFHILLNYISLGMPCIQPNKLNQYPPIDMKAIKNDLKLVSFNTEKLIG</sequence>
<dbReference type="AlphaFoldDB" id="A0A0W4ZWI4"/>
<dbReference type="GeneID" id="28938752"/>
<keyword evidence="1" id="KW-0560">Oxidoreductase</keyword>
<evidence type="ECO:0000256" key="1">
    <source>
        <dbReference type="ARBA" id="ARBA00023002"/>
    </source>
</evidence>
<dbReference type="PANTHER" id="PTHR35870">
    <property type="entry name" value="PROTEIN, PUTATIVE (AFU_ORTHOLOGUE AFUA_5G03330)-RELATED"/>
    <property type="match status" value="1"/>
</dbReference>
<name>A0A0W4ZWI4_PNEJ7</name>
<dbReference type="PANTHER" id="PTHR35870:SF6">
    <property type="entry name" value="MGS207 PROTEIN"/>
    <property type="match status" value="1"/>
</dbReference>
<dbReference type="GO" id="GO:0016491">
    <property type="term" value="F:oxidoreductase activity"/>
    <property type="evidence" value="ECO:0007669"/>
    <property type="project" value="UniProtKB-KW"/>
</dbReference>
<dbReference type="VEuPathDB" id="FungiDB:T551_00230"/>
<dbReference type="OrthoDB" id="10265971at2759"/>
<dbReference type="Proteomes" id="UP000053447">
    <property type="component" value="Unassembled WGS sequence"/>
</dbReference>
<accession>A0A0W4ZWI4</accession>
<proteinExistence type="predicted"/>